<feature type="region of interest" description="Disordered" evidence="1">
    <location>
        <begin position="59"/>
        <end position="85"/>
    </location>
</feature>
<sequence length="234" mass="26225">MPTTLTHNGDFLNRSFRRTAKTPPNSTQQPRPLFLAHAAGCEFKQRVPSVAVEWPPGRRHAFSSHRQPKPLTAPREPQTPTHNGDFLKRSFRQTAKTAPNSTQQPRPLFLAYAAGCDFKQRVPSVAVEWPPGRRHAFSSHRQPKPLTAPRVPTTPTHNGDFLKRSFRRTAKTASNSTQQPRPLFLAYAAGCDFKQRTPSVAVEWPPGPSPRVLQSSPTQTTHRTKSAHNAHTQR</sequence>
<feature type="region of interest" description="Disordered" evidence="1">
    <location>
        <begin position="199"/>
        <end position="234"/>
    </location>
</feature>
<dbReference type="EMBL" id="CP036298">
    <property type="protein sequence ID" value="QDV22186.1"/>
    <property type="molecule type" value="Genomic_DNA"/>
</dbReference>
<name>A0A518G0T0_9BACT</name>
<organism evidence="2 3">
    <name type="scientific">Aureliella helgolandensis</name>
    <dbReference type="NCBI Taxonomy" id="2527968"/>
    <lineage>
        <taxon>Bacteria</taxon>
        <taxon>Pseudomonadati</taxon>
        <taxon>Planctomycetota</taxon>
        <taxon>Planctomycetia</taxon>
        <taxon>Pirellulales</taxon>
        <taxon>Pirellulaceae</taxon>
        <taxon>Aureliella</taxon>
    </lineage>
</organism>
<feature type="region of interest" description="Disordered" evidence="1">
    <location>
        <begin position="1"/>
        <end position="31"/>
    </location>
</feature>
<evidence type="ECO:0000313" key="3">
    <source>
        <dbReference type="Proteomes" id="UP000318017"/>
    </source>
</evidence>
<dbReference type="Proteomes" id="UP000318017">
    <property type="component" value="Chromosome"/>
</dbReference>
<gene>
    <name evidence="2" type="ORF">Q31a_04690</name>
</gene>
<evidence type="ECO:0000256" key="1">
    <source>
        <dbReference type="SAM" id="MobiDB-lite"/>
    </source>
</evidence>
<accession>A0A518G0T0</accession>
<dbReference type="KEGG" id="ahel:Q31a_04690"/>
<dbReference type="AlphaFoldDB" id="A0A518G0T0"/>
<feature type="compositionally biased region" description="Polar residues" evidence="1">
    <location>
        <begin position="212"/>
        <end position="221"/>
    </location>
</feature>
<proteinExistence type="predicted"/>
<evidence type="ECO:0000313" key="2">
    <source>
        <dbReference type="EMBL" id="QDV22186.1"/>
    </source>
</evidence>
<reference evidence="2 3" key="1">
    <citation type="submission" date="2019-02" db="EMBL/GenBank/DDBJ databases">
        <title>Deep-cultivation of Planctomycetes and their phenomic and genomic characterization uncovers novel biology.</title>
        <authorList>
            <person name="Wiegand S."/>
            <person name="Jogler M."/>
            <person name="Boedeker C."/>
            <person name="Pinto D."/>
            <person name="Vollmers J."/>
            <person name="Rivas-Marin E."/>
            <person name="Kohn T."/>
            <person name="Peeters S.H."/>
            <person name="Heuer A."/>
            <person name="Rast P."/>
            <person name="Oberbeckmann S."/>
            <person name="Bunk B."/>
            <person name="Jeske O."/>
            <person name="Meyerdierks A."/>
            <person name="Storesund J.E."/>
            <person name="Kallscheuer N."/>
            <person name="Luecker S."/>
            <person name="Lage O.M."/>
            <person name="Pohl T."/>
            <person name="Merkel B.J."/>
            <person name="Hornburger P."/>
            <person name="Mueller R.-W."/>
            <person name="Bruemmer F."/>
            <person name="Labrenz M."/>
            <person name="Spormann A.M."/>
            <person name="Op den Camp H."/>
            <person name="Overmann J."/>
            <person name="Amann R."/>
            <person name="Jetten M.S.M."/>
            <person name="Mascher T."/>
            <person name="Medema M.H."/>
            <person name="Devos D.P."/>
            <person name="Kaster A.-K."/>
            <person name="Ovreas L."/>
            <person name="Rohde M."/>
            <person name="Galperin M.Y."/>
            <person name="Jogler C."/>
        </authorList>
    </citation>
    <scope>NUCLEOTIDE SEQUENCE [LARGE SCALE GENOMIC DNA]</scope>
    <source>
        <strain evidence="2 3">Q31a</strain>
    </source>
</reference>
<keyword evidence="3" id="KW-1185">Reference proteome</keyword>
<feature type="compositionally biased region" description="Basic residues" evidence="1">
    <location>
        <begin position="134"/>
        <end position="143"/>
    </location>
</feature>
<feature type="compositionally biased region" description="Basic residues" evidence="1">
    <location>
        <begin position="222"/>
        <end position="234"/>
    </location>
</feature>
<protein>
    <submittedName>
        <fullName evidence="2">Uncharacterized protein</fullName>
    </submittedName>
</protein>
<feature type="compositionally biased region" description="Basic residues" evidence="1">
    <location>
        <begin position="59"/>
        <end position="68"/>
    </location>
</feature>
<feature type="region of interest" description="Disordered" evidence="1">
    <location>
        <begin position="134"/>
        <end position="161"/>
    </location>
</feature>